<dbReference type="Pfam" id="PF00929">
    <property type="entry name" value="RNase_T"/>
    <property type="match status" value="1"/>
</dbReference>
<dbReference type="InterPro" id="IPR012337">
    <property type="entry name" value="RNaseH-like_sf"/>
</dbReference>
<evidence type="ECO:0000313" key="2">
    <source>
        <dbReference type="EMBL" id="OIQ64854.1"/>
    </source>
</evidence>
<accession>A0A1J5P178</accession>
<evidence type="ECO:0000259" key="1">
    <source>
        <dbReference type="SMART" id="SM00479"/>
    </source>
</evidence>
<comment type="caution">
    <text evidence="2">The sequence shown here is derived from an EMBL/GenBank/DDBJ whole genome shotgun (WGS) entry which is preliminary data.</text>
</comment>
<protein>
    <submittedName>
        <fullName evidence="2">Ribonuclease T</fullName>
        <ecNumber evidence="2">3.1.13.-</ecNumber>
    </submittedName>
</protein>
<dbReference type="SUPFAM" id="SSF53098">
    <property type="entry name" value="Ribonuclease H-like"/>
    <property type="match status" value="1"/>
</dbReference>
<dbReference type="GO" id="GO:0003676">
    <property type="term" value="F:nucleic acid binding"/>
    <property type="evidence" value="ECO:0007669"/>
    <property type="project" value="InterPro"/>
</dbReference>
<dbReference type="EC" id="3.1.13.-" evidence="2"/>
<dbReference type="Gene3D" id="3.30.420.10">
    <property type="entry name" value="Ribonuclease H-like superfamily/Ribonuclease H"/>
    <property type="match status" value="1"/>
</dbReference>
<dbReference type="GO" id="GO:0016787">
    <property type="term" value="F:hydrolase activity"/>
    <property type="evidence" value="ECO:0007669"/>
    <property type="project" value="UniProtKB-KW"/>
</dbReference>
<proteinExistence type="predicted"/>
<reference evidence="2" key="1">
    <citation type="submission" date="2016-10" db="EMBL/GenBank/DDBJ databases">
        <title>Sequence of Gallionella enrichment culture.</title>
        <authorList>
            <person name="Poehlein A."/>
            <person name="Muehling M."/>
            <person name="Daniel R."/>
        </authorList>
    </citation>
    <scope>NUCLEOTIDE SEQUENCE</scope>
</reference>
<dbReference type="InterPro" id="IPR013520">
    <property type="entry name" value="Ribonucl_H"/>
</dbReference>
<sequence length="187" mass="20303">MTQKPELYISVDVETAGPIPGEYSLLSIGACDVDDESRAFSIELKPINANADPKALEVTGLSLADLAERGMEPAAAMAAFAVWATGLAAENRTLVFVGFNAPFDWSFVNYYFHRFTGGNPFGFAALDIKALYMGATGSTWSDTRSSQIAKHLAPRRQGDHDALHDAKYQAELFRLVRALGHDSCAVR</sequence>
<feature type="domain" description="Exonuclease" evidence="1">
    <location>
        <begin position="7"/>
        <end position="182"/>
    </location>
</feature>
<dbReference type="InterPro" id="IPR036397">
    <property type="entry name" value="RNaseH_sf"/>
</dbReference>
<keyword evidence="2" id="KW-0378">Hydrolase</keyword>
<dbReference type="AlphaFoldDB" id="A0A1J5P178"/>
<dbReference type="SMART" id="SM00479">
    <property type="entry name" value="EXOIII"/>
    <property type="match status" value="1"/>
</dbReference>
<dbReference type="CDD" id="cd06127">
    <property type="entry name" value="DEDDh"/>
    <property type="match status" value="1"/>
</dbReference>
<dbReference type="EMBL" id="MLJW01007789">
    <property type="protein sequence ID" value="OIQ64854.1"/>
    <property type="molecule type" value="Genomic_DNA"/>
</dbReference>
<name>A0A1J5P178_9ZZZZ</name>
<gene>
    <name evidence="2" type="primary">rnt_2</name>
    <name evidence="2" type="ORF">GALL_535940</name>
</gene>
<organism evidence="2">
    <name type="scientific">mine drainage metagenome</name>
    <dbReference type="NCBI Taxonomy" id="410659"/>
    <lineage>
        <taxon>unclassified sequences</taxon>
        <taxon>metagenomes</taxon>
        <taxon>ecological metagenomes</taxon>
    </lineage>
</organism>